<evidence type="ECO:0008006" key="3">
    <source>
        <dbReference type="Google" id="ProtNLM"/>
    </source>
</evidence>
<organism evidence="1 2">
    <name type="scientific">Marinomonas primoryensis</name>
    <dbReference type="NCBI Taxonomy" id="178399"/>
    <lineage>
        <taxon>Bacteria</taxon>
        <taxon>Pseudomonadati</taxon>
        <taxon>Pseudomonadota</taxon>
        <taxon>Gammaproteobacteria</taxon>
        <taxon>Oceanospirillales</taxon>
        <taxon>Oceanospirillaceae</taxon>
        <taxon>Marinomonas</taxon>
    </lineage>
</organism>
<name>A0A859CY75_9GAMM</name>
<protein>
    <recommendedName>
        <fullName evidence="3">SnoaL-like domain-containing protein</fullName>
    </recommendedName>
</protein>
<dbReference type="RefSeq" id="WP_217909047.1">
    <property type="nucleotide sequence ID" value="NZ_BAAAEF010000003.1"/>
</dbReference>
<proteinExistence type="predicted"/>
<accession>A0A859CY75</accession>
<dbReference type="KEGG" id="mpri:MP3633_0603"/>
<dbReference type="AlphaFoldDB" id="A0A859CY75"/>
<evidence type="ECO:0000313" key="1">
    <source>
        <dbReference type="EMBL" id="QKK79339.1"/>
    </source>
</evidence>
<evidence type="ECO:0000313" key="2">
    <source>
        <dbReference type="Proteomes" id="UP000509371"/>
    </source>
</evidence>
<gene>
    <name evidence="1" type="ORF">MP3633_0603</name>
</gene>
<dbReference type="EMBL" id="CP054301">
    <property type="protein sequence ID" value="QKK79339.1"/>
    <property type="molecule type" value="Genomic_DNA"/>
</dbReference>
<reference evidence="1 2" key="1">
    <citation type="submission" date="2020-06" db="EMBL/GenBank/DDBJ databases">
        <authorList>
            <person name="Voronona O.L."/>
            <person name="Aksenova E.I."/>
            <person name="Kunda M.S."/>
            <person name="Semenov A.N."/>
            <person name="Ryzhova N."/>
        </authorList>
    </citation>
    <scope>NUCLEOTIDE SEQUENCE [LARGE SCALE GENOMIC DNA]</scope>
    <source>
        <strain evidence="1 2">MPKMM3633</strain>
    </source>
</reference>
<sequence length="126" mass="13792">MNHYYDLKSPAGVFYDNFAPGENLLFDNAAIYGANWEGLQAGAESVTHALTGGRSELIGAHVASTTLGFVGTITKKVGDVIPFDGRSQLGWQCDAGQWKIRQELNCAWMVTEEEIAHYYDAMMVGN</sequence>
<dbReference type="Proteomes" id="UP000509371">
    <property type="component" value="Chromosome"/>
</dbReference>